<reference evidence="2 3" key="1">
    <citation type="submission" date="2019-04" db="EMBL/GenBank/DDBJ databases">
        <authorList>
            <person name="Feng G."/>
            <person name="Zhang J."/>
            <person name="Zhu H."/>
        </authorList>
    </citation>
    <scope>NUCLEOTIDE SEQUENCE [LARGE SCALE GENOMIC DNA]</scope>
    <source>
        <strain evidence="2 3">9PBR-1</strain>
    </source>
</reference>
<dbReference type="RefSeq" id="WP_135396416.1">
    <property type="nucleotide sequence ID" value="NZ_SRMB01000003.1"/>
</dbReference>
<feature type="signal peptide" evidence="1">
    <location>
        <begin position="1"/>
        <end position="20"/>
    </location>
</feature>
<gene>
    <name evidence="2" type="ORF">E5K02_17085</name>
</gene>
<feature type="chain" id="PRO_5021196582" description="DUF4270 family protein" evidence="1">
    <location>
        <begin position="21"/>
        <end position="325"/>
    </location>
</feature>
<keyword evidence="1" id="KW-0732">Signal</keyword>
<organism evidence="2 3">
    <name type="scientific">Hymenobacter metallicola</name>
    <dbReference type="NCBI Taxonomy" id="2563114"/>
    <lineage>
        <taxon>Bacteria</taxon>
        <taxon>Pseudomonadati</taxon>
        <taxon>Bacteroidota</taxon>
        <taxon>Cytophagia</taxon>
        <taxon>Cytophagales</taxon>
        <taxon>Hymenobacteraceae</taxon>
        <taxon>Hymenobacter</taxon>
    </lineage>
</organism>
<dbReference type="OrthoDB" id="877329at2"/>
<comment type="caution">
    <text evidence="2">The sequence shown here is derived from an EMBL/GenBank/DDBJ whole genome shotgun (WGS) entry which is preliminary data.</text>
</comment>
<sequence length="325" mass="35675">MRLRLPLVAFLLLGLVAASCSDDSESGPNPYLNLVGSSRFVSTNRVLSGAGDTLSTRLYTAVADTNSATDQLQRLRITVAYTPGKNPVVYTPTYDPTTYGNNTEELVFLDSLLSTTKPKQQLAFQFTFNARTTSGRELWKFESEDNQQRTASRSYRLTLRNGDSALVYHRYTARLQAPRAISSRSFLALLPGLTLPKFTIRNNPGAQQLVDLIYQPTAAGEPALSSPDSSVLKLRGAKWNVKRTTQLRLASVGDSASFGGANNIAAFTAIFNRGTLPLAPTTTGPLRRRQLIAFLTQDNKYGLIQVENIRTTPVPTLDLQIRIAK</sequence>
<dbReference type="PROSITE" id="PS51257">
    <property type="entry name" value="PROKAR_LIPOPROTEIN"/>
    <property type="match status" value="1"/>
</dbReference>
<evidence type="ECO:0000313" key="3">
    <source>
        <dbReference type="Proteomes" id="UP000298471"/>
    </source>
</evidence>
<protein>
    <recommendedName>
        <fullName evidence="4">DUF4270 family protein</fullName>
    </recommendedName>
</protein>
<evidence type="ECO:0000313" key="2">
    <source>
        <dbReference type="EMBL" id="TGE26507.1"/>
    </source>
</evidence>
<dbReference type="EMBL" id="SRMB01000003">
    <property type="protein sequence ID" value="TGE26507.1"/>
    <property type="molecule type" value="Genomic_DNA"/>
</dbReference>
<proteinExistence type="predicted"/>
<keyword evidence="3" id="KW-1185">Reference proteome</keyword>
<name>A0A4Z0Q8U3_9BACT</name>
<evidence type="ECO:0000256" key="1">
    <source>
        <dbReference type="SAM" id="SignalP"/>
    </source>
</evidence>
<accession>A0A4Z0Q8U3</accession>
<evidence type="ECO:0008006" key="4">
    <source>
        <dbReference type="Google" id="ProtNLM"/>
    </source>
</evidence>
<dbReference type="Proteomes" id="UP000298471">
    <property type="component" value="Unassembled WGS sequence"/>
</dbReference>
<dbReference type="AlphaFoldDB" id="A0A4Z0Q8U3"/>